<keyword evidence="2 3" id="KW-0663">Pyridoxal phosphate</keyword>
<organism evidence="5 6">
    <name type="scientific">Saitozyma podzolica</name>
    <dbReference type="NCBI Taxonomy" id="1890683"/>
    <lineage>
        <taxon>Eukaryota</taxon>
        <taxon>Fungi</taxon>
        <taxon>Dikarya</taxon>
        <taxon>Basidiomycota</taxon>
        <taxon>Agaricomycotina</taxon>
        <taxon>Tremellomycetes</taxon>
        <taxon>Tremellales</taxon>
        <taxon>Trimorphomycetaceae</taxon>
        <taxon>Saitozyma</taxon>
    </lineage>
</organism>
<dbReference type="FunFam" id="3.90.1150.10:FF:000066">
    <property type="entry name" value="Putative cystathionine beta-lyase"/>
    <property type="match status" value="1"/>
</dbReference>
<dbReference type="PANTHER" id="PTHR11808">
    <property type="entry name" value="TRANS-SULFURATION ENZYME FAMILY MEMBER"/>
    <property type="match status" value="1"/>
</dbReference>
<sequence length="394" mass="43025">MPPSTTSISTQTVHADDALNTLPPSLGVELQDVAPALHVSTTFRYSRDPEQLKEVNEVDLTAVEGHIYSRETAPNATRAEAILSSITGGLALVYSSGLASLFAVYTYFKPKRVSIGGGYHGAHGVIDIHTRLTGLKKLPLDCPAEDLGQGDILHLETPVNPTGEAYDIAYYAAKAHSRGALLLVDATFAPPPLLDPFAHGADIVMHSGTKYFGGHSDLLCGVLVVRNDEWWKGLWTDRMIMGNVIGNMEGWLTVRSLRTLELRVTRASRTAEQIVSWLANHPSDLIDQVFHASLQAEDLGPDSWLTKQMPKGFGPVFAVHFKTPDIARRFPSCLELFHHATSLGGVESLVEWRAMSDATVDKRLVRVSIGVEDAKDLMEDIERALGKLQSSVKK</sequence>
<dbReference type="FunFam" id="3.40.640.10:FF:000072">
    <property type="entry name" value="Putative cystathionine beta-lyase"/>
    <property type="match status" value="1"/>
</dbReference>
<evidence type="ECO:0000256" key="2">
    <source>
        <dbReference type="ARBA" id="ARBA00022898"/>
    </source>
</evidence>
<dbReference type="SUPFAM" id="SSF53383">
    <property type="entry name" value="PLP-dependent transferases"/>
    <property type="match status" value="1"/>
</dbReference>
<dbReference type="Gene3D" id="3.90.1150.10">
    <property type="entry name" value="Aspartate Aminotransferase, domain 1"/>
    <property type="match status" value="1"/>
</dbReference>
<dbReference type="STRING" id="1890683.A0A427YJN8"/>
<dbReference type="GO" id="GO:0016846">
    <property type="term" value="F:carbon-sulfur lyase activity"/>
    <property type="evidence" value="ECO:0007669"/>
    <property type="project" value="TreeGrafter"/>
</dbReference>
<dbReference type="GO" id="GO:0005737">
    <property type="term" value="C:cytoplasm"/>
    <property type="evidence" value="ECO:0007669"/>
    <property type="project" value="TreeGrafter"/>
</dbReference>
<dbReference type="PROSITE" id="PS00868">
    <property type="entry name" value="CYS_MET_METAB_PP"/>
    <property type="match status" value="1"/>
</dbReference>
<dbReference type="PIRSF" id="PIRSF001434">
    <property type="entry name" value="CGS"/>
    <property type="match status" value="1"/>
</dbReference>
<dbReference type="PANTHER" id="PTHR11808:SF35">
    <property type="entry name" value="CYSTATHIONINE GAMMA-SYNTHASE (AFU_ORTHOLOGUE AFUA_7G01590)"/>
    <property type="match status" value="1"/>
</dbReference>
<accession>A0A427YJN8</accession>
<dbReference type="EMBL" id="RSCD01000008">
    <property type="protein sequence ID" value="RSH91276.1"/>
    <property type="molecule type" value="Genomic_DNA"/>
</dbReference>
<reference evidence="5 6" key="1">
    <citation type="submission" date="2018-11" db="EMBL/GenBank/DDBJ databases">
        <title>Genome sequence of Saitozyma podzolica DSM 27192.</title>
        <authorList>
            <person name="Aliyu H."/>
            <person name="Gorte O."/>
            <person name="Ochsenreither K."/>
        </authorList>
    </citation>
    <scope>NUCLEOTIDE SEQUENCE [LARGE SCALE GENOMIC DNA]</scope>
    <source>
        <strain evidence="5 6">DSM 27192</strain>
    </source>
</reference>
<dbReference type="GO" id="GO:0030170">
    <property type="term" value="F:pyridoxal phosphate binding"/>
    <property type="evidence" value="ECO:0007669"/>
    <property type="project" value="InterPro"/>
</dbReference>
<evidence type="ECO:0000256" key="1">
    <source>
        <dbReference type="ARBA" id="ARBA00001933"/>
    </source>
</evidence>
<comment type="caution">
    <text evidence="5">The sequence shown here is derived from an EMBL/GenBank/DDBJ whole genome shotgun (WGS) entry which is preliminary data.</text>
</comment>
<dbReference type="Gene3D" id="3.40.640.10">
    <property type="entry name" value="Type I PLP-dependent aspartate aminotransferase-like (Major domain)"/>
    <property type="match status" value="1"/>
</dbReference>
<dbReference type="Pfam" id="PF01053">
    <property type="entry name" value="Cys_Met_Meta_PP"/>
    <property type="match status" value="1"/>
</dbReference>
<name>A0A427YJN8_9TREE</name>
<comment type="cofactor">
    <cofactor evidence="1 4">
        <name>pyridoxal 5'-phosphate</name>
        <dbReference type="ChEBI" id="CHEBI:597326"/>
    </cofactor>
</comment>
<dbReference type="GO" id="GO:0019346">
    <property type="term" value="P:transsulfuration"/>
    <property type="evidence" value="ECO:0007669"/>
    <property type="project" value="InterPro"/>
</dbReference>
<proteinExistence type="inferred from homology"/>
<evidence type="ECO:0000256" key="3">
    <source>
        <dbReference type="PIRSR" id="PIRSR001434-2"/>
    </source>
</evidence>
<protein>
    <recommendedName>
        <fullName evidence="7">Cystathionine gamma-synthase</fullName>
    </recommendedName>
</protein>
<dbReference type="AlphaFoldDB" id="A0A427YJN8"/>
<dbReference type="InterPro" id="IPR000277">
    <property type="entry name" value="Cys/Met-Metab_PyrdxlP-dep_enz"/>
</dbReference>
<dbReference type="OrthoDB" id="3512640at2759"/>
<dbReference type="InterPro" id="IPR054542">
    <property type="entry name" value="Cys_met_metab_PP"/>
</dbReference>
<evidence type="ECO:0000313" key="5">
    <source>
        <dbReference type="EMBL" id="RSH91276.1"/>
    </source>
</evidence>
<dbReference type="Proteomes" id="UP000279259">
    <property type="component" value="Unassembled WGS sequence"/>
</dbReference>
<gene>
    <name evidence="5" type="ORF">EHS25_009575</name>
</gene>
<feature type="modified residue" description="N6-(pyridoxal phosphate)lysine" evidence="3">
    <location>
        <position position="210"/>
    </location>
</feature>
<evidence type="ECO:0000313" key="6">
    <source>
        <dbReference type="Proteomes" id="UP000279259"/>
    </source>
</evidence>
<dbReference type="InterPro" id="IPR015421">
    <property type="entry name" value="PyrdxlP-dep_Trfase_major"/>
</dbReference>
<evidence type="ECO:0000256" key="4">
    <source>
        <dbReference type="RuleBase" id="RU362118"/>
    </source>
</evidence>
<keyword evidence="6" id="KW-1185">Reference proteome</keyword>
<evidence type="ECO:0008006" key="7">
    <source>
        <dbReference type="Google" id="ProtNLM"/>
    </source>
</evidence>
<dbReference type="InterPro" id="IPR015424">
    <property type="entry name" value="PyrdxlP-dep_Trfase"/>
</dbReference>
<dbReference type="InterPro" id="IPR015422">
    <property type="entry name" value="PyrdxlP-dep_Trfase_small"/>
</dbReference>
<comment type="similarity">
    <text evidence="4">Belongs to the trans-sulfuration enzymes family.</text>
</comment>